<protein>
    <submittedName>
        <fullName evidence="3">Pectate lyase</fullName>
    </submittedName>
</protein>
<accession>A0ABV2CS90</accession>
<feature type="signal peptide" evidence="2">
    <location>
        <begin position="1"/>
        <end position="23"/>
    </location>
</feature>
<evidence type="ECO:0000313" key="4">
    <source>
        <dbReference type="Proteomes" id="UP001548590"/>
    </source>
</evidence>
<dbReference type="Gene3D" id="1.50.10.20">
    <property type="match status" value="1"/>
</dbReference>
<evidence type="ECO:0000256" key="1">
    <source>
        <dbReference type="SAM" id="MobiDB-lite"/>
    </source>
</evidence>
<proteinExistence type="predicted"/>
<reference evidence="3 4" key="1">
    <citation type="submission" date="2024-07" db="EMBL/GenBank/DDBJ databases">
        <title>Uliginosibacterium paludis KCTC:42655.</title>
        <authorList>
            <person name="Kim M.K."/>
        </authorList>
    </citation>
    <scope>NUCLEOTIDE SEQUENCE [LARGE SCALE GENOMIC DNA]</scope>
    <source>
        <strain evidence="3 4">KCTC 42655</strain>
    </source>
</reference>
<gene>
    <name evidence="3" type="ORF">ABVT11_13160</name>
</gene>
<name>A0ABV2CS90_9RHOO</name>
<keyword evidence="3" id="KW-0456">Lyase</keyword>
<dbReference type="SUPFAM" id="SSF81853">
    <property type="entry name" value="Family 10 polysaccharide lyase"/>
    <property type="match status" value="1"/>
</dbReference>
<dbReference type="InterPro" id="IPR012669">
    <property type="entry name" value="Pectate_lyase"/>
</dbReference>
<dbReference type="Proteomes" id="UP001548590">
    <property type="component" value="Unassembled WGS sequence"/>
</dbReference>
<dbReference type="Pfam" id="PF09492">
    <property type="entry name" value="Pec_lyase"/>
    <property type="match status" value="1"/>
</dbReference>
<sequence>MDRRSFLGSSLIPLLAGACATPAADTGSPSSSSPQAAGSSERAGVLDAMRRAVRYMDEQVSYRGGYVWAWLPDLSLSWGEMEAKRSMCWIQPPGTPAVAHAFIDAWQAAGDPVFRVAAERAADALVAAQLPCGGWNYIHDFAGEDSLRHWYDTIGRNGWRLEEFQHWYGNATFDDAVSSSAACVLLRVYQAWGSERFRAPLARAIDFVLAAQYSGGIADGGWPQRWPRVPGTAVMKPPYGLPRGARGGMEDGDYTAHVTWNDDVAGENIRFLLLCHLTMDDPRLAPAIRRGMDCMARMQQPAPQAGWGLQHLAKAAGGRPAGAIAAARSYEPRAFATHTTATNIRQLCEFYRLSGDERYLARIPEAIDWLKRCALPEKVLAENPLLKGRTHPTFVDEGSNRARYVHRYGSNVHNGAYYSDHDHRDTLSHYSAGRMLKLDALEAEYQALRALAPEARQALKDNSPLLQRGKGRLPRFFGFGRQSLMDAAEGREDLPALTDEAVAGLLKSLGTRDYWLAPLPAVTNPYRGDGPRKAHGGREYMSRNVGDIYDTSPYDAANPPEIAPYVKRERPEGIVSQDFTRKLGQLTAWLARQPGA</sequence>
<organism evidence="3 4">
    <name type="scientific">Uliginosibacterium paludis</name>
    <dbReference type="NCBI Taxonomy" id="1615952"/>
    <lineage>
        <taxon>Bacteria</taxon>
        <taxon>Pseudomonadati</taxon>
        <taxon>Pseudomonadota</taxon>
        <taxon>Betaproteobacteria</taxon>
        <taxon>Rhodocyclales</taxon>
        <taxon>Zoogloeaceae</taxon>
        <taxon>Uliginosibacterium</taxon>
    </lineage>
</organism>
<evidence type="ECO:0000256" key="2">
    <source>
        <dbReference type="SAM" id="SignalP"/>
    </source>
</evidence>
<dbReference type="GO" id="GO:0016829">
    <property type="term" value="F:lyase activity"/>
    <property type="evidence" value="ECO:0007669"/>
    <property type="project" value="UniProtKB-KW"/>
</dbReference>
<dbReference type="EMBL" id="JBEWLZ010000007">
    <property type="protein sequence ID" value="MET1490780.1"/>
    <property type="molecule type" value="Genomic_DNA"/>
</dbReference>
<feature type="compositionally biased region" description="Low complexity" evidence="1">
    <location>
        <begin position="23"/>
        <end position="40"/>
    </location>
</feature>
<keyword evidence="2" id="KW-0732">Signal</keyword>
<evidence type="ECO:0000313" key="3">
    <source>
        <dbReference type="EMBL" id="MET1490780.1"/>
    </source>
</evidence>
<comment type="caution">
    <text evidence="3">The sequence shown here is derived from an EMBL/GenBank/DDBJ whole genome shotgun (WGS) entry which is preliminary data.</text>
</comment>
<dbReference type="RefSeq" id="WP_345925895.1">
    <property type="nucleotide sequence ID" value="NZ_JBDIVF010000002.1"/>
</dbReference>
<feature type="region of interest" description="Disordered" evidence="1">
    <location>
        <begin position="23"/>
        <end position="42"/>
    </location>
</feature>
<dbReference type="PROSITE" id="PS51257">
    <property type="entry name" value="PROKAR_LIPOPROTEIN"/>
    <property type="match status" value="1"/>
</dbReference>
<feature type="chain" id="PRO_5047182949" evidence="2">
    <location>
        <begin position="24"/>
        <end position="596"/>
    </location>
</feature>
<keyword evidence="4" id="KW-1185">Reference proteome</keyword>